<dbReference type="InterPro" id="IPR007421">
    <property type="entry name" value="Schlafen_AlbA_2_dom"/>
</dbReference>
<dbReference type="Gene3D" id="3.30.565.60">
    <property type="match status" value="1"/>
</dbReference>
<dbReference type="SUPFAM" id="SSF46785">
    <property type="entry name" value="Winged helix' DNA-binding domain"/>
    <property type="match status" value="1"/>
</dbReference>
<dbReference type="HOGENOM" id="CLU_024970_7_1_9"/>
<comment type="caution">
    <text evidence="2">The sequence shown here is derived from an EMBL/GenBank/DDBJ whole genome shotgun (WGS) entry which is preliminary data.</text>
</comment>
<dbReference type="AlphaFoldDB" id="U2M371"/>
<keyword evidence="3" id="KW-1185">Reference proteome</keyword>
<sequence length="558" mass="62745">MLTERKRSVKMNIGFRENMTVEFKSDLKKLSDDVIIESVVAFANTDGGKFFLGVEDNGDITGLHPSHKDPSKLAAFIANKTIPPVAVQTELMDADDVKYLIVTVPKYTAIVAASNGKVLRRRIKLDGEPENIPMYPYEMNTRLSSLRMLDYSAQPVPEAVYSDLDPVEREHLRNIIQNYHGEKNLLDLDDTELDFALRLAVEQNGTFVPTYCGMLLIGRRERLSTLVPTAEAAFQELQGTDVAVNESFVLPILMAFEKIESYMDARNHTKEMEEGLFRISIPDFDKRAFREALVNAFCHRDYTMLGRVRVLLDDDGLTISNPGGFIEGVTIENLLTAEPHGRNPALADVLKRIGLAERTGRGVDRIFEGSLSYGKSLPDYSESNTNQVKLFIPKSLPDKAFIKMIAEEQSKIGRPLSINALLILNALKSNRRLRLGELAHMIHLNEYKVRTTVEKLVESGLVEADGNGNSRAYILSAALYKNADNVIGYVRQTGIDRIRYPELVLKFAKNNQGKVTRKDVMQLLHLNQGQAYRLLVKMTEEGKLLLVGKGKFAYYKIK</sequence>
<proteinExistence type="predicted"/>
<dbReference type="InterPro" id="IPR038461">
    <property type="entry name" value="Schlafen_AlbA_2_dom_sf"/>
</dbReference>
<accession>U2M371</accession>
<reference evidence="2 3" key="1">
    <citation type="submission" date="2013-07" db="EMBL/GenBank/DDBJ databases">
        <authorList>
            <person name="Weinstock G."/>
            <person name="Sodergren E."/>
            <person name="Wylie T."/>
            <person name="Fulton L."/>
            <person name="Fulton R."/>
            <person name="Fronick C."/>
            <person name="O'Laughlin M."/>
            <person name="Godfrey J."/>
            <person name="Miner T."/>
            <person name="Herter B."/>
            <person name="Appelbaum E."/>
            <person name="Cordes M."/>
            <person name="Lek S."/>
            <person name="Wollam A."/>
            <person name="Pepin K.H."/>
            <person name="Palsikar V.B."/>
            <person name="Mitreva M."/>
            <person name="Wilson R.K."/>
        </authorList>
    </citation>
    <scope>NUCLEOTIDE SEQUENCE [LARGE SCALE GENOMIC DNA]</scope>
    <source>
        <strain evidence="2 3">ATCC 27760</strain>
    </source>
</reference>
<dbReference type="Proteomes" id="UP000016662">
    <property type="component" value="Unassembled WGS sequence"/>
</dbReference>
<feature type="domain" description="Schlafen AlbA-2" evidence="1">
    <location>
        <begin position="17"/>
        <end position="121"/>
    </location>
</feature>
<dbReference type="PATRIC" id="fig|411473.3.peg.1180"/>
<dbReference type="Gene3D" id="3.30.950.30">
    <property type="entry name" value="Schlafen, AAA domain"/>
    <property type="match status" value="1"/>
</dbReference>
<dbReference type="PANTHER" id="PTHR30595">
    <property type="entry name" value="GLPR-RELATED TRANSCRIPTIONAL REPRESSOR"/>
    <property type="match status" value="1"/>
</dbReference>
<dbReference type="InterPro" id="IPR036388">
    <property type="entry name" value="WH-like_DNA-bd_sf"/>
</dbReference>
<dbReference type="PANTHER" id="PTHR30595:SF6">
    <property type="entry name" value="SCHLAFEN ALBA-2 DOMAIN-CONTAINING PROTEIN"/>
    <property type="match status" value="1"/>
</dbReference>
<organism evidence="2 3">
    <name type="scientific">Ruminococcus callidus ATCC 27760</name>
    <dbReference type="NCBI Taxonomy" id="411473"/>
    <lineage>
        <taxon>Bacteria</taxon>
        <taxon>Bacillati</taxon>
        <taxon>Bacillota</taxon>
        <taxon>Clostridia</taxon>
        <taxon>Eubacteriales</taxon>
        <taxon>Oscillospiraceae</taxon>
        <taxon>Ruminococcus</taxon>
    </lineage>
</organism>
<dbReference type="STRING" id="411473.RUMCAL_01459"/>
<evidence type="ECO:0000259" key="1">
    <source>
        <dbReference type="Pfam" id="PF04326"/>
    </source>
</evidence>
<evidence type="ECO:0000313" key="2">
    <source>
        <dbReference type="EMBL" id="ERJ96204.1"/>
    </source>
</evidence>
<dbReference type="InterPro" id="IPR036390">
    <property type="entry name" value="WH_DNA-bd_sf"/>
</dbReference>
<protein>
    <submittedName>
        <fullName evidence="2">Divergent AAA domain protein</fullName>
    </submittedName>
</protein>
<name>U2M371_9FIRM</name>
<dbReference type="EMBL" id="AWVF01000176">
    <property type="protein sequence ID" value="ERJ96204.1"/>
    <property type="molecule type" value="Genomic_DNA"/>
</dbReference>
<gene>
    <name evidence="2" type="ORF">RUMCAL_01459</name>
</gene>
<dbReference type="Pfam" id="PF13749">
    <property type="entry name" value="HATPase_c_4"/>
    <property type="match status" value="1"/>
</dbReference>
<evidence type="ECO:0000313" key="3">
    <source>
        <dbReference type="Proteomes" id="UP000016662"/>
    </source>
</evidence>
<dbReference type="InterPro" id="IPR038475">
    <property type="entry name" value="RecG_C_sf"/>
</dbReference>
<dbReference type="Pfam" id="PF04326">
    <property type="entry name" value="SLFN_AlbA_2"/>
    <property type="match status" value="1"/>
</dbReference>
<dbReference type="Gene3D" id="1.10.10.10">
    <property type="entry name" value="Winged helix-like DNA-binding domain superfamily/Winged helix DNA-binding domain"/>
    <property type="match status" value="2"/>
</dbReference>
<dbReference type="eggNOG" id="COG2865">
    <property type="taxonomic scope" value="Bacteria"/>
</dbReference>